<reference evidence="2" key="1">
    <citation type="submission" date="2021-02" db="EMBL/GenBank/DDBJ databases">
        <authorList>
            <person name="Nowell W R."/>
        </authorList>
    </citation>
    <scope>NUCLEOTIDE SEQUENCE</scope>
</reference>
<dbReference type="SMART" id="SM01376">
    <property type="entry name" value="eIF-5a"/>
    <property type="match status" value="1"/>
</dbReference>
<dbReference type="EMBL" id="CAJOBI010056337">
    <property type="protein sequence ID" value="CAF4395565.1"/>
    <property type="molecule type" value="Genomic_DNA"/>
</dbReference>
<gene>
    <name evidence="2" type="ORF">BYL167_LOCUS27020</name>
    <name evidence="3" type="ORF">SMN809_LOCUS30204</name>
</gene>
<protein>
    <recommendedName>
        <fullName evidence="1">Translation initiation factor 5A C-terminal domain-containing protein</fullName>
    </recommendedName>
</protein>
<proteinExistence type="predicted"/>
<comment type="caution">
    <text evidence="2">The sequence shown here is derived from an EMBL/GenBank/DDBJ whole genome shotgun (WGS) entry which is preliminary data.</text>
</comment>
<dbReference type="GO" id="GO:0045905">
    <property type="term" value="P:positive regulation of translational termination"/>
    <property type="evidence" value="ECO:0007669"/>
    <property type="project" value="InterPro"/>
</dbReference>
<dbReference type="GO" id="GO:0003723">
    <property type="term" value="F:RNA binding"/>
    <property type="evidence" value="ECO:0007669"/>
    <property type="project" value="InterPro"/>
</dbReference>
<feature type="domain" description="Translation initiation factor 5A C-terminal" evidence="1">
    <location>
        <begin position="1"/>
        <end position="56"/>
    </location>
</feature>
<dbReference type="EMBL" id="CAJOBH010033326">
    <property type="protein sequence ID" value="CAF4289230.1"/>
    <property type="molecule type" value="Genomic_DNA"/>
</dbReference>
<dbReference type="GO" id="GO:0043022">
    <property type="term" value="F:ribosome binding"/>
    <property type="evidence" value="ECO:0007669"/>
    <property type="project" value="InterPro"/>
</dbReference>
<dbReference type="Proteomes" id="UP000676336">
    <property type="component" value="Unassembled WGS sequence"/>
</dbReference>
<dbReference type="InterPro" id="IPR012340">
    <property type="entry name" value="NA-bd_OB-fold"/>
</dbReference>
<dbReference type="Gene3D" id="2.40.50.140">
    <property type="entry name" value="Nucleic acid-binding proteins"/>
    <property type="match status" value="1"/>
</dbReference>
<dbReference type="Pfam" id="PF01287">
    <property type="entry name" value="eIF-5a"/>
    <property type="match status" value="1"/>
</dbReference>
<feature type="non-terminal residue" evidence="2">
    <location>
        <position position="1"/>
    </location>
</feature>
<sequence>GYTTLLDEDTCQIRSDLSIQDSDTARRLRDKYEKGNGQINVTVLKALGEEQIVAFKVID</sequence>
<dbReference type="InterPro" id="IPR020189">
    <property type="entry name" value="IF5A_C"/>
</dbReference>
<dbReference type="AlphaFoldDB" id="A0A8S2TH17"/>
<dbReference type="GO" id="GO:0045901">
    <property type="term" value="P:positive regulation of translational elongation"/>
    <property type="evidence" value="ECO:0007669"/>
    <property type="project" value="InterPro"/>
</dbReference>
<dbReference type="SUPFAM" id="SSF50249">
    <property type="entry name" value="Nucleic acid-binding proteins"/>
    <property type="match status" value="1"/>
</dbReference>
<evidence type="ECO:0000313" key="2">
    <source>
        <dbReference type="EMBL" id="CAF4289230.1"/>
    </source>
</evidence>
<dbReference type="GO" id="GO:0003746">
    <property type="term" value="F:translation elongation factor activity"/>
    <property type="evidence" value="ECO:0007669"/>
    <property type="project" value="InterPro"/>
</dbReference>
<dbReference type="Proteomes" id="UP000681967">
    <property type="component" value="Unassembled WGS sequence"/>
</dbReference>
<name>A0A8S2TH17_9BILA</name>
<evidence type="ECO:0000259" key="1">
    <source>
        <dbReference type="SMART" id="SM01376"/>
    </source>
</evidence>
<evidence type="ECO:0000313" key="3">
    <source>
        <dbReference type="EMBL" id="CAF4395565.1"/>
    </source>
</evidence>
<organism evidence="2 4">
    <name type="scientific">Rotaria magnacalcarata</name>
    <dbReference type="NCBI Taxonomy" id="392030"/>
    <lineage>
        <taxon>Eukaryota</taxon>
        <taxon>Metazoa</taxon>
        <taxon>Spiralia</taxon>
        <taxon>Gnathifera</taxon>
        <taxon>Rotifera</taxon>
        <taxon>Eurotatoria</taxon>
        <taxon>Bdelloidea</taxon>
        <taxon>Philodinida</taxon>
        <taxon>Philodinidae</taxon>
        <taxon>Rotaria</taxon>
    </lineage>
</organism>
<accession>A0A8S2TH17</accession>
<evidence type="ECO:0000313" key="4">
    <source>
        <dbReference type="Proteomes" id="UP000681967"/>
    </source>
</evidence>